<reference evidence="2" key="1">
    <citation type="submission" date="2020-06" db="EMBL/GenBank/DDBJ databases">
        <authorList>
            <person name="Li T."/>
            <person name="Hu X."/>
            <person name="Zhang T."/>
            <person name="Song X."/>
            <person name="Zhang H."/>
            <person name="Dai N."/>
            <person name="Sheng W."/>
            <person name="Hou X."/>
            <person name="Wei L."/>
        </authorList>
    </citation>
    <scope>NUCLEOTIDE SEQUENCE</scope>
    <source>
        <strain evidence="2">G02</strain>
        <tissue evidence="2">Leaf</tissue>
    </source>
</reference>
<dbReference type="InterPro" id="IPR000477">
    <property type="entry name" value="RT_dom"/>
</dbReference>
<dbReference type="InterPro" id="IPR036691">
    <property type="entry name" value="Endo/exonu/phosph_ase_sf"/>
</dbReference>
<dbReference type="EMBL" id="JACGWJ010000048">
    <property type="protein sequence ID" value="KAL0295375.1"/>
    <property type="molecule type" value="Genomic_DNA"/>
</dbReference>
<dbReference type="AlphaFoldDB" id="A0AAW2JP35"/>
<dbReference type="PANTHER" id="PTHR33116:SF78">
    <property type="entry name" value="OS12G0587133 PROTEIN"/>
    <property type="match status" value="1"/>
</dbReference>
<dbReference type="Gene3D" id="3.60.10.10">
    <property type="entry name" value="Endonuclease/exonuclease/phosphatase"/>
    <property type="match status" value="1"/>
</dbReference>
<evidence type="ECO:0000259" key="1">
    <source>
        <dbReference type="PROSITE" id="PS50878"/>
    </source>
</evidence>
<dbReference type="PROSITE" id="PS50878">
    <property type="entry name" value="RT_POL"/>
    <property type="match status" value="1"/>
</dbReference>
<proteinExistence type="predicted"/>
<organism evidence="2">
    <name type="scientific">Sesamum radiatum</name>
    <name type="common">Black benniseed</name>
    <dbReference type="NCBI Taxonomy" id="300843"/>
    <lineage>
        <taxon>Eukaryota</taxon>
        <taxon>Viridiplantae</taxon>
        <taxon>Streptophyta</taxon>
        <taxon>Embryophyta</taxon>
        <taxon>Tracheophyta</taxon>
        <taxon>Spermatophyta</taxon>
        <taxon>Magnoliopsida</taxon>
        <taxon>eudicotyledons</taxon>
        <taxon>Gunneridae</taxon>
        <taxon>Pentapetalae</taxon>
        <taxon>asterids</taxon>
        <taxon>lamiids</taxon>
        <taxon>Lamiales</taxon>
        <taxon>Pedaliaceae</taxon>
        <taxon>Sesamum</taxon>
    </lineage>
</organism>
<feature type="domain" description="Reverse transcriptase" evidence="1">
    <location>
        <begin position="286"/>
        <end position="550"/>
    </location>
</feature>
<accession>A0AAW2JP35</accession>
<sequence length="711" mass="81111">MTEFRECLMDAALIHLPFTGCPFTWHNCSSGSRSLWRRLDRALVNDTWLEKWPNSSYLSALPQTSDHSPLILLGAERRLTGGVFRFDNFLTSQPGFLTSVRQVWRHRIYGTAMYGVTRKLKALKPVFRAQRKAKGDLAQNVCLAKGFLEKAQGLLDEFKDDFLLQLVQWCRTVYCRAVVMEDNMLRQRAKLRWLKDGDRCTRVFFRKINATRAKMRVFQITSAAGEVLTETDQRQRPLFFLFPGEIKEVFFDISEDSAPGPDGFTSSFFKAAWPEIGEDICAAVKEFFLSGRLLKQINATVLVLIPKVQTPTRVSEFRPIACCNVLYKAISKILVRRMQQVLHSLVDFSQNAFVPGRSIADNILLAQELLSGYNQTRLPKRCTIKIDIQKAYDSVRWDFLLETLHLFKFPLQFISWIEQCVTTAAFSIALNGQLHGFFKGTKGLRQGDPSSPYLFVLVMEGCTFCPATKRGVRGICSIIWPTDWVRVQSYFQELYKERQDILNTLGFQEGCLPIKYLGVPLTASRLTVEDCQPILNKITSRLAGWTHLNLSLAGRAQLLKSVLGSLHMYWASVFLLPKSIIRGIEQLMRSFLERETQDQEDQTSIWVSWVLRYRLRNQPIWTVNISSASWSWRKLVKASFLLKEGLDYRVGDGHKFRLWTDYGTERASDSSFPSRTNNYGAAGGLPAPIGNSSRALVLAVGLRLRYSADNG</sequence>
<dbReference type="SUPFAM" id="SSF56219">
    <property type="entry name" value="DNase I-like"/>
    <property type="match status" value="1"/>
</dbReference>
<reference evidence="2" key="2">
    <citation type="journal article" date="2024" name="Plant">
        <title>Genomic evolution and insights into agronomic trait innovations of Sesamum species.</title>
        <authorList>
            <person name="Miao H."/>
            <person name="Wang L."/>
            <person name="Qu L."/>
            <person name="Liu H."/>
            <person name="Sun Y."/>
            <person name="Le M."/>
            <person name="Wang Q."/>
            <person name="Wei S."/>
            <person name="Zheng Y."/>
            <person name="Lin W."/>
            <person name="Duan Y."/>
            <person name="Cao H."/>
            <person name="Xiong S."/>
            <person name="Wang X."/>
            <person name="Wei L."/>
            <person name="Li C."/>
            <person name="Ma Q."/>
            <person name="Ju M."/>
            <person name="Zhao R."/>
            <person name="Li G."/>
            <person name="Mu C."/>
            <person name="Tian Q."/>
            <person name="Mei H."/>
            <person name="Zhang T."/>
            <person name="Gao T."/>
            <person name="Zhang H."/>
        </authorList>
    </citation>
    <scope>NUCLEOTIDE SEQUENCE</scope>
    <source>
        <strain evidence="2">G02</strain>
    </source>
</reference>
<dbReference type="CDD" id="cd01650">
    <property type="entry name" value="RT_nLTR_like"/>
    <property type="match status" value="1"/>
</dbReference>
<protein>
    <recommendedName>
        <fullName evidence="1">Reverse transcriptase domain-containing protein</fullName>
    </recommendedName>
</protein>
<dbReference type="SUPFAM" id="SSF56672">
    <property type="entry name" value="DNA/RNA polymerases"/>
    <property type="match status" value="1"/>
</dbReference>
<dbReference type="InterPro" id="IPR043502">
    <property type="entry name" value="DNA/RNA_pol_sf"/>
</dbReference>
<gene>
    <name evidence="2" type="ORF">Sradi_6838000</name>
</gene>
<name>A0AAW2JP35_SESRA</name>
<dbReference type="PANTHER" id="PTHR33116">
    <property type="entry name" value="REVERSE TRANSCRIPTASE ZINC-BINDING DOMAIN-CONTAINING PROTEIN-RELATED-RELATED"/>
    <property type="match status" value="1"/>
</dbReference>
<dbReference type="Pfam" id="PF00078">
    <property type="entry name" value="RVT_1"/>
    <property type="match status" value="1"/>
</dbReference>
<comment type="caution">
    <text evidence="2">The sequence shown here is derived from an EMBL/GenBank/DDBJ whole genome shotgun (WGS) entry which is preliminary data.</text>
</comment>
<evidence type="ECO:0000313" key="2">
    <source>
        <dbReference type="EMBL" id="KAL0295375.1"/>
    </source>
</evidence>